<dbReference type="AlphaFoldDB" id="A0A0U2PBW4"/>
<evidence type="ECO:0000313" key="7">
    <source>
        <dbReference type="EMBL" id="ALS75591.1"/>
    </source>
</evidence>
<keyword evidence="4 6" id="KW-0949">S-adenosyl-L-methionine</keyword>
<keyword evidence="6" id="KW-0963">Cytoplasm</keyword>
<dbReference type="EMBL" id="CP013659">
    <property type="protein sequence ID" value="ALS75591.1"/>
    <property type="molecule type" value="Genomic_DNA"/>
</dbReference>
<comment type="catalytic activity">
    <reaction evidence="6">
        <text>pseudouridine(1915) in 23S rRNA + S-adenosyl-L-methionine = N(3)-methylpseudouridine(1915) in 23S rRNA + S-adenosyl-L-homocysteine + H(+)</text>
        <dbReference type="Rhea" id="RHEA:42752"/>
        <dbReference type="Rhea" id="RHEA-COMP:10221"/>
        <dbReference type="Rhea" id="RHEA-COMP:10222"/>
        <dbReference type="ChEBI" id="CHEBI:15378"/>
        <dbReference type="ChEBI" id="CHEBI:57856"/>
        <dbReference type="ChEBI" id="CHEBI:59789"/>
        <dbReference type="ChEBI" id="CHEBI:65314"/>
        <dbReference type="ChEBI" id="CHEBI:74486"/>
        <dbReference type="EC" id="2.1.1.177"/>
    </reaction>
</comment>
<reference evidence="7" key="1">
    <citation type="submission" date="2016-01" db="EMBL/GenBank/DDBJ databases">
        <title>Complete genome of Planococcus rifietoensis type strain M8.</title>
        <authorList>
            <person name="See-Too W.S."/>
        </authorList>
    </citation>
    <scope>NUCLEOTIDE SEQUENCE [LARGE SCALE GENOMIC DNA]</scope>
    <source>
        <strain evidence="7">M8</strain>
    </source>
</reference>
<dbReference type="OrthoDB" id="9806643at2"/>
<protein>
    <recommendedName>
        <fullName evidence="6">Ribosomal RNA large subunit methyltransferase H</fullName>
        <ecNumber evidence="6">2.1.1.177</ecNumber>
    </recommendedName>
    <alternativeName>
        <fullName evidence="6">23S rRNA (pseudouridine1915-N3)-methyltransferase</fullName>
    </alternativeName>
    <alternativeName>
        <fullName evidence="6">23S rRNA m3Psi1915 methyltransferase</fullName>
    </alternativeName>
    <alternativeName>
        <fullName evidence="6">rRNA (pseudouridine-N3-)-methyltransferase RlmH</fullName>
    </alternativeName>
</protein>
<dbReference type="NCBIfam" id="NF000985">
    <property type="entry name" value="PRK00103.1-3"/>
    <property type="match status" value="1"/>
</dbReference>
<dbReference type="GO" id="GO:0070038">
    <property type="term" value="F:rRNA (pseudouridine-N3-)-methyltransferase activity"/>
    <property type="evidence" value="ECO:0007669"/>
    <property type="project" value="UniProtKB-UniRule"/>
</dbReference>
<evidence type="ECO:0000256" key="6">
    <source>
        <dbReference type="HAMAP-Rule" id="MF_00658"/>
    </source>
</evidence>
<comment type="subcellular location">
    <subcellularLocation>
        <location evidence="6">Cytoplasm</location>
    </subcellularLocation>
</comment>
<dbReference type="PANTHER" id="PTHR33603">
    <property type="entry name" value="METHYLTRANSFERASE"/>
    <property type="match status" value="1"/>
</dbReference>
<evidence type="ECO:0000256" key="5">
    <source>
        <dbReference type="ARBA" id="ARBA00038303"/>
    </source>
</evidence>
<dbReference type="InterPro" id="IPR029028">
    <property type="entry name" value="Alpha/beta_knot_MTases"/>
</dbReference>
<keyword evidence="3 6" id="KW-0808">Transferase</keyword>
<dbReference type="InterPro" id="IPR003742">
    <property type="entry name" value="RlmH-like"/>
</dbReference>
<evidence type="ECO:0000256" key="1">
    <source>
        <dbReference type="ARBA" id="ARBA00022552"/>
    </source>
</evidence>
<keyword evidence="2 6" id="KW-0489">Methyltransferase</keyword>
<dbReference type="GO" id="GO:0005737">
    <property type="term" value="C:cytoplasm"/>
    <property type="evidence" value="ECO:0007669"/>
    <property type="project" value="UniProtKB-SubCell"/>
</dbReference>
<dbReference type="Pfam" id="PF02590">
    <property type="entry name" value="SPOUT_MTase"/>
    <property type="match status" value="1"/>
</dbReference>
<comment type="function">
    <text evidence="6">Specifically methylates the pseudouridine at position 1915 (m3Psi1915) in 23S rRNA.</text>
</comment>
<feature type="binding site" evidence="6">
    <location>
        <position position="108"/>
    </location>
    <ligand>
        <name>S-adenosyl-L-methionine</name>
        <dbReference type="ChEBI" id="CHEBI:59789"/>
    </ligand>
</feature>
<keyword evidence="1 6" id="KW-0698">rRNA processing</keyword>
<keyword evidence="8" id="KW-1185">Reference proteome</keyword>
<evidence type="ECO:0000313" key="8">
    <source>
        <dbReference type="Proteomes" id="UP000067683"/>
    </source>
</evidence>
<gene>
    <name evidence="6" type="primary">rlmH</name>
    <name evidence="7" type="ORF">AUC31_10470</name>
</gene>
<dbReference type="Gene3D" id="3.40.1280.10">
    <property type="match status" value="1"/>
</dbReference>
<dbReference type="Proteomes" id="UP000067683">
    <property type="component" value="Chromosome"/>
</dbReference>
<feature type="binding site" evidence="6">
    <location>
        <position position="76"/>
    </location>
    <ligand>
        <name>S-adenosyl-L-methionine</name>
        <dbReference type="ChEBI" id="CHEBI:59789"/>
    </ligand>
</feature>
<dbReference type="CDD" id="cd18081">
    <property type="entry name" value="RlmH-like"/>
    <property type="match status" value="1"/>
</dbReference>
<dbReference type="HAMAP" id="MF_00658">
    <property type="entry name" value="23SrRNA_methyltr_H"/>
    <property type="match status" value="1"/>
</dbReference>
<dbReference type="KEGG" id="prt:AUC31_10470"/>
<accession>A0A0U2PBW4</accession>
<comment type="subunit">
    <text evidence="6">Homodimer.</text>
</comment>
<dbReference type="PIRSF" id="PIRSF004505">
    <property type="entry name" value="MT_bac"/>
    <property type="match status" value="1"/>
</dbReference>
<comment type="similarity">
    <text evidence="5 6">Belongs to the RNA methyltransferase RlmH family.</text>
</comment>
<organism evidence="7 8">
    <name type="scientific">Planococcus rifietoensis</name>
    <dbReference type="NCBI Taxonomy" id="200991"/>
    <lineage>
        <taxon>Bacteria</taxon>
        <taxon>Bacillati</taxon>
        <taxon>Bacillota</taxon>
        <taxon>Bacilli</taxon>
        <taxon>Bacillales</taxon>
        <taxon>Caryophanaceae</taxon>
        <taxon>Planococcus</taxon>
    </lineage>
</organism>
<name>A0A0U2PBW4_9BACL</name>
<evidence type="ECO:0000256" key="2">
    <source>
        <dbReference type="ARBA" id="ARBA00022603"/>
    </source>
</evidence>
<dbReference type="InterPro" id="IPR029026">
    <property type="entry name" value="tRNA_m1G_MTases_N"/>
</dbReference>
<dbReference type="SUPFAM" id="SSF75217">
    <property type="entry name" value="alpha/beta knot"/>
    <property type="match status" value="1"/>
</dbReference>
<dbReference type="RefSeq" id="WP_058382294.1">
    <property type="nucleotide sequence ID" value="NZ_CP013659.2"/>
</dbReference>
<evidence type="ECO:0000256" key="4">
    <source>
        <dbReference type="ARBA" id="ARBA00022691"/>
    </source>
</evidence>
<dbReference type="PANTHER" id="PTHR33603:SF1">
    <property type="entry name" value="RIBOSOMAL RNA LARGE SUBUNIT METHYLTRANSFERASE H"/>
    <property type="match status" value="1"/>
</dbReference>
<dbReference type="NCBIfam" id="TIGR00246">
    <property type="entry name" value="tRNA_RlmH_YbeA"/>
    <property type="match status" value="1"/>
</dbReference>
<sequence length="159" mass="17965">MNISIVTVGKLKEKYLKAGIAEYAKRLGAYAKITEIEVADEKAPEQLSEADMEIVKKKEGERILAKIPQDAYVIALAIDGKMKTSEQLAKDMESLMTYGRSKVVFVIGGSLGLHDEVLKRADEKLSFSKMTFPHQLMKLILLEQVYRAFRIMKGEPYHK</sequence>
<dbReference type="STRING" id="200991.AUC31_10470"/>
<proteinExistence type="inferred from homology"/>
<dbReference type="EC" id="2.1.1.177" evidence="6"/>
<evidence type="ECO:0000256" key="3">
    <source>
        <dbReference type="ARBA" id="ARBA00022679"/>
    </source>
</evidence>
<feature type="binding site" evidence="6">
    <location>
        <begin position="127"/>
        <end position="132"/>
    </location>
    <ligand>
        <name>S-adenosyl-L-methionine</name>
        <dbReference type="ChEBI" id="CHEBI:59789"/>
    </ligand>
</feature>